<dbReference type="EMBL" id="SOZJ01000003">
    <property type="protein sequence ID" value="TGJ69864.1"/>
    <property type="molecule type" value="Genomic_DNA"/>
</dbReference>
<dbReference type="AlphaFoldDB" id="A0A7C8PY66"/>
<comment type="caution">
    <text evidence="1">The sequence shown here is derived from an EMBL/GenBank/DDBJ whole genome shotgun (WGS) entry which is preliminary data.</text>
</comment>
<name>A0A7C8PY66_ORBOL</name>
<accession>A0A7C8PY66</accession>
<protein>
    <submittedName>
        <fullName evidence="1">Uncharacterized protein</fullName>
    </submittedName>
</protein>
<proteinExistence type="predicted"/>
<gene>
    <name evidence="1" type="ORF">EYR41_005872</name>
</gene>
<dbReference type="Proteomes" id="UP000297595">
    <property type="component" value="Unassembled WGS sequence"/>
</dbReference>
<reference evidence="1 2" key="1">
    <citation type="submission" date="2019-03" db="EMBL/GenBank/DDBJ databases">
        <title>Nematode-trapping fungi genome.</title>
        <authorList>
            <person name="Vidal-Diez De Ulzurrun G."/>
        </authorList>
    </citation>
    <scope>NUCLEOTIDE SEQUENCE [LARGE SCALE GENOMIC DNA]</scope>
    <source>
        <strain evidence="1 2">TWF154</strain>
    </source>
</reference>
<sequence length="102" mass="11465">MEYAETLNPDIFCLVPSIRQESENSKHESSFGTVECGDINNKWRVQVPYIWSLVGFASWSHWLGVCVLFLVLAAHDVGMTLTKSLEKHQTGQGSFQLHIVNG</sequence>
<organism evidence="1 2">
    <name type="scientific">Orbilia oligospora</name>
    <name type="common">Nematode-trapping fungus</name>
    <name type="synonym">Arthrobotrys oligospora</name>
    <dbReference type="NCBI Taxonomy" id="2813651"/>
    <lineage>
        <taxon>Eukaryota</taxon>
        <taxon>Fungi</taxon>
        <taxon>Dikarya</taxon>
        <taxon>Ascomycota</taxon>
        <taxon>Pezizomycotina</taxon>
        <taxon>Orbiliomycetes</taxon>
        <taxon>Orbiliales</taxon>
        <taxon>Orbiliaceae</taxon>
        <taxon>Orbilia</taxon>
    </lineage>
</organism>
<evidence type="ECO:0000313" key="1">
    <source>
        <dbReference type="EMBL" id="TGJ69864.1"/>
    </source>
</evidence>
<evidence type="ECO:0000313" key="2">
    <source>
        <dbReference type="Proteomes" id="UP000297595"/>
    </source>
</evidence>